<feature type="domain" description="Cytochrome c" evidence="5">
    <location>
        <begin position="25"/>
        <end position="233"/>
    </location>
</feature>
<evidence type="ECO:0000256" key="1">
    <source>
        <dbReference type="ARBA" id="ARBA00022723"/>
    </source>
</evidence>
<evidence type="ECO:0000256" key="2">
    <source>
        <dbReference type="ARBA" id="ARBA00023004"/>
    </source>
</evidence>
<evidence type="ECO:0000256" key="4">
    <source>
        <dbReference type="SAM" id="SignalP"/>
    </source>
</evidence>
<feature type="chain" id="PRO_5022934668" description="Cytochrome c domain-containing protein" evidence="4">
    <location>
        <begin position="21"/>
        <end position="847"/>
    </location>
</feature>
<feature type="domain" description="Cytochrome c" evidence="5">
    <location>
        <begin position="334"/>
        <end position="426"/>
    </location>
</feature>
<dbReference type="Pfam" id="PF07583">
    <property type="entry name" value="PSCyt2"/>
    <property type="match status" value="1"/>
</dbReference>
<dbReference type="RefSeq" id="WP_149113600.1">
    <property type="nucleotide sequence ID" value="NZ_CP042425.1"/>
</dbReference>
<dbReference type="EMBL" id="CP042425">
    <property type="protein sequence ID" value="QEL19174.1"/>
    <property type="molecule type" value="Genomic_DNA"/>
</dbReference>
<dbReference type="GO" id="GO:0009055">
    <property type="term" value="F:electron transfer activity"/>
    <property type="evidence" value="ECO:0007669"/>
    <property type="project" value="InterPro"/>
</dbReference>
<reference evidence="7" key="1">
    <citation type="submission" date="2019-08" db="EMBL/GenBank/DDBJ databases">
        <title>Limnoglobus roseus gen. nov., sp. nov., a novel freshwater planctomycete with a giant genome from the family Gemmataceae.</title>
        <authorList>
            <person name="Kulichevskaya I.S."/>
            <person name="Naumoff D.G."/>
            <person name="Miroshnikov K."/>
            <person name="Ivanova A."/>
            <person name="Philippov D.A."/>
            <person name="Hakobyan A."/>
            <person name="Rijpstra I.C."/>
            <person name="Sinninghe Damste J.S."/>
            <person name="Liesack W."/>
            <person name="Dedysh S.N."/>
        </authorList>
    </citation>
    <scope>NUCLEOTIDE SEQUENCE [LARGE SCALE GENOMIC DNA]</scope>
    <source>
        <strain evidence="7">PX52</strain>
    </source>
</reference>
<evidence type="ECO:0000259" key="5">
    <source>
        <dbReference type="PROSITE" id="PS51007"/>
    </source>
</evidence>
<keyword evidence="7" id="KW-1185">Reference proteome</keyword>
<accession>A0A5C1APN2</accession>
<keyword evidence="1 3" id="KW-0479">Metal-binding</keyword>
<dbReference type="InterPro" id="IPR009056">
    <property type="entry name" value="Cyt_c-like_dom"/>
</dbReference>
<gene>
    <name evidence="6" type="ORF">PX52LOC_06232</name>
</gene>
<evidence type="ECO:0000313" key="6">
    <source>
        <dbReference type="EMBL" id="QEL19174.1"/>
    </source>
</evidence>
<evidence type="ECO:0000256" key="3">
    <source>
        <dbReference type="PROSITE-ProRule" id="PRU00433"/>
    </source>
</evidence>
<keyword evidence="2 3" id="KW-0408">Iron</keyword>
<dbReference type="KEGG" id="lrs:PX52LOC_06232"/>
<keyword evidence="4" id="KW-0732">Signal</keyword>
<dbReference type="Proteomes" id="UP000324974">
    <property type="component" value="Chromosome"/>
</dbReference>
<dbReference type="InterPro" id="IPR022655">
    <property type="entry name" value="DUF1553"/>
</dbReference>
<dbReference type="Pfam" id="PF07587">
    <property type="entry name" value="PSD1"/>
    <property type="match status" value="1"/>
</dbReference>
<organism evidence="6 7">
    <name type="scientific">Limnoglobus roseus</name>
    <dbReference type="NCBI Taxonomy" id="2598579"/>
    <lineage>
        <taxon>Bacteria</taxon>
        <taxon>Pseudomonadati</taxon>
        <taxon>Planctomycetota</taxon>
        <taxon>Planctomycetia</taxon>
        <taxon>Gemmatales</taxon>
        <taxon>Gemmataceae</taxon>
        <taxon>Limnoglobus</taxon>
    </lineage>
</organism>
<dbReference type="InterPro" id="IPR011429">
    <property type="entry name" value="Cyt_c_Planctomycete-type"/>
</dbReference>
<dbReference type="PANTHER" id="PTHR35889">
    <property type="entry name" value="CYCLOINULO-OLIGOSACCHARIDE FRUCTANOTRANSFERASE-RELATED"/>
    <property type="match status" value="1"/>
</dbReference>
<sequence length="847" mass="92621">MRTTQFVIAVLILTAASARAADPPKPSAEGVAFFEKSIRPVLTEQCYKCHSTQAEKVKGGLLLDTRDGLLKGGNSGPAVVPGNPAKSLLVKSLHASDKVAQMPPKEKLPAGVIADFDKWVKMGAPDPRDGVSAKVYDPAKAKNWWAYQPVQRLPVPVVKDAAWPRGDVDRFVLAGLEAKGIKPVADADKATLLRRVYFDLVGLPPPPQAVADFLADTSPTAFEKVVDKLLQQPQFGERWGRHWLDVARYAESTGKDLNVSFPNAWRYRDYVIAAFNKDKPYDQFVREQIAGDLLPASDDRQRAERLVATGFLAIGPKGLGALTPRQFELDLADELVDATTTAFLGVTVACARCHDHKFDPVTQRDYTALAGVFLSTEVRYGTLAGPKNNQERSLISLPAGAAMPAVKPSITKAERDDLKKQLTDATKRYDDLMANRAPPGKGKEGGSNAQRFIQIQIALGKKADLENQLNSFDESGKAKAFCMGVQDRPAGKPRPDRMLPTKVVEIKGSSGIRPPSGFELIADSPLFARGEMNEPGDRVPRGFPAALLKADIAPAATKTSGRKEFAEWLTNPKNPLTARVMSNRTWHWLFGQGVVASVDNFGTMGVPPAYQPLLDHLATRLVENKWSVKATIREIVLSRTYQLASTHDEVSFNADPQNALVWRQSKRRLDAECIRDAMLTASDQLDPKPPVGSAVAVAGEGPIGSTGGFIRINEDTFQNATANYRSVYLPVVRDLLPDALAVFDHPDSSHVCGAREVTNVPAQALYLLNNEFVAAQARKFADRLLAMPSATTNQRIERAYVVAFGRRPTKNEATAAATYLTRNRETKDAWGKFCLALFATAEFRYLD</sequence>
<evidence type="ECO:0000313" key="7">
    <source>
        <dbReference type="Proteomes" id="UP000324974"/>
    </source>
</evidence>
<dbReference type="AlphaFoldDB" id="A0A5C1APN2"/>
<dbReference type="InterPro" id="IPR011444">
    <property type="entry name" value="DUF1549"/>
</dbReference>
<name>A0A5C1APN2_9BACT</name>
<dbReference type="GO" id="GO:0020037">
    <property type="term" value="F:heme binding"/>
    <property type="evidence" value="ECO:0007669"/>
    <property type="project" value="InterPro"/>
</dbReference>
<proteinExistence type="predicted"/>
<feature type="signal peptide" evidence="4">
    <location>
        <begin position="1"/>
        <end position="20"/>
    </location>
</feature>
<keyword evidence="3" id="KW-0349">Heme</keyword>
<dbReference type="GO" id="GO:0046872">
    <property type="term" value="F:metal ion binding"/>
    <property type="evidence" value="ECO:0007669"/>
    <property type="project" value="UniProtKB-KW"/>
</dbReference>
<dbReference type="OrthoDB" id="127107at2"/>
<dbReference type="PANTHER" id="PTHR35889:SF3">
    <property type="entry name" value="F-BOX DOMAIN-CONTAINING PROTEIN"/>
    <property type="match status" value="1"/>
</dbReference>
<dbReference type="PROSITE" id="PS51007">
    <property type="entry name" value="CYTC"/>
    <property type="match status" value="2"/>
</dbReference>
<dbReference type="Pfam" id="PF07635">
    <property type="entry name" value="PSCyt1"/>
    <property type="match status" value="1"/>
</dbReference>
<protein>
    <recommendedName>
        <fullName evidence="5">Cytochrome c domain-containing protein</fullName>
    </recommendedName>
</protein>